<proteinExistence type="predicted"/>
<organism evidence="2 3">
    <name type="scientific">Gigaspora margarita</name>
    <dbReference type="NCBI Taxonomy" id="4874"/>
    <lineage>
        <taxon>Eukaryota</taxon>
        <taxon>Fungi</taxon>
        <taxon>Fungi incertae sedis</taxon>
        <taxon>Mucoromycota</taxon>
        <taxon>Glomeromycotina</taxon>
        <taxon>Glomeromycetes</taxon>
        <taxon>Diversisporales</taxon>
        <taxon>Gigasporaceae</taxon>
        <taxon>Gigaspora</taxon>
    </lineage>
</organism>
<evidence type="ECO:0000313" key="3">
    <source>
        <dbReference type="Proteomes" id="UP000439903"/>
    </source>
</evidence>
<protein>
    <submittedName>
        <fullName evidence="2">Uncharacterized protein</fullName>
    </submittedName>
</protein>
<comment type="caution">
    <text evidence="2">The sequence shown here is derived from an EMBL/GenBank/DDBJ whole genome shotgun (WGS) entry which is preliminary data.</text>
</comment>
<name>A0A8H4B5Z6_GIGMA</name>
<feature type="compositionally biased region" description="Polar residues" evidence="1">
    <location>
        <begin position="134"/>
        <end position="144"/>
    </location>
</feature>
<dbReference type="EMBL" id="WTPW01000001">
    <property type="protein sequence ID" value="KAF0562523.1"/>
    <property type="molecule type" value="Genomic_DNA"/>
</dbReference>
<accession>A0A8H4B5Z6</accession>
<feature type="compositionally biased region" description="Low complexity" evidence="1">
    <location>
        <begin position="145"/>
        <end position="160"/>
    </location>
</feature>
<keyword evidence="3" id="KW-1185">Reference proteome</keyword>
<feature type="region of interest" description="Disordered" evidence="1">
    <location>
        <begin position="134"/>
        <end position="163"/>
    </location>
</feature>
<gene>
    <name evidence="2" type="ORF">F8M41_000030</name>
</gene>
<reference evidence="2 3" key="1">
    <citation type="journal article" date="2019" name="Environ. Microbiol.">
        <title>At the nexus of three kingdoms: the genome of the mycorrhizal fungus Gigaspora margarita provides insights into plant, endobacterial and fungal interactions.</title>
        <authorList>
            <person name="Venice F."/>
            <person name="Ghignone S."/>
            <person name="Salvioli di Fossalunga A."/>
            <person name="Amselem J."/>
            <person name="Novero M."/>
            <person name="Xianan X."/>
            <person name="Sedzielewska Toro K."/>
            <person name="Morin E."/>
            <person name="Lipzen A."/>
            <person name="Grigoriev I.V."/>
            <person name="Henrissat B."/>
            <person name="Martin F.M."/>
            <person name="Bonfante P."/>
        </authorList>
    </citation>
    <scope>NUCLEOTIDE SEQUENCE [LARGE SCALE GENOMIC DNA]</scope>
    <source>
        <strain evidence="2 3">BEG34</strain>
    </source>
</reference>
<dbReference type="AlphaFoldDB" id="A0A8H4B5Z6"/>
<evidence type="ECO:0000313" key="2">
    <source>
        <dbReference type="EMBL" id="KAF0562523.1"/>
    </source>
</evidence>
<sequence>MSSLFTAFCFTKNVTGNDKYISGTTLYRINYNANKFRDITFKGFMANSESLIVPFEKNSIVLMIDLPNLSPLLTYTATVVSDSYISNNQSGQESFALAKRLKINQCEPLNNKHSSDKATFLNFVDLISQIQKGTPNPKTTYGELSSSTTNSDSTSQNTNQKIPSHATCVEDELIFL</sequence>
<dbReference type="Proteomes" id="UP000439903">
    <property type="component" value="Unassembled WGS sequence"/>
</dbReference>
<evidence type="ECO:0000256" key="1">
    <source>
        <dbReference type="SAM" id="MobiDB-lite"/>
    </source>
</evidence>